<dbReference type="Gene3D" id="3.50.50.60">
    <property type="entry name" value="FAD/NAD(P)-binding domain"/>
    <property type="match status" value="2"/>
</dbReference>
<evidence type="ECO:0000256" key="7">
    <source>
        <dbReference type="ARBA" id="ARBA00023004"/>
    </source>
</evidence>
<evidence type="ECO:0000313" key="10">
    <source>
        <dbReference type="EMBL" id="GGK46409.1"/>
    </source>
</evidence>
<keyword evidence="4" id="KW-0479">Metal-binding</keyword>
<dbReference type="GO" id="GO:0016651">
    <property type="term" value="F:oxidoreductase activity, acting on NAD(P)H"/>
    <property type="evidence" value="ECO:0007669"/>
    <property type="project" value="TreeGrafter"/>
</dbReference>
<dbReference type="Pfam" id="PF14759">
    <property type="entry name" value="Reductase_C"/>
    <property type="match status" value="1"/>
</dbReference>
<dbReference type="Pfam" id="PF07992">
    <property type="entry name" value="Pyr_redox_2"/>
    <property type="match status" value="1"/>
</dbReference>
<dbReference type="Gene3D" id="2.102.10.10">
    <property type="entry name" value="Rieske [2Fe-2S] iron-sulphur domain"/>
    <property type="match status" value="1"/>
</dbReference>
<evidence type="ECO:0000256" key="3">
    <source>
        <dbReference type="ARBA" id="ARBA00022714"/>
    </source>
</evidence>
<dbReference type="Pfam" id="PF00355">
    <property type="entry name" value="Rieske"/>
    <property type="match status" value="1"/>
</dbReference>
<keyword evidence="5" id="KW-0274">FAD</keyword>
<dbReference type="SUPFAM" id="SSF55424">
    <property type="entry name" value="FAD/NAD-linked reductases, dimerisation (C-terminal) domain"/>
    <property type="match status" value="1"/>
</dbReference>
<dbReference type="GO" id="GO:0005737">
    <property type="term" value="C:cytoplasm"/>
    <property type="evidence" value="ECO:0007669"/>
    <property type="project" value="TreeGrafter"/>
</dbReference>
<proteinExistence type="predicted"/>
<dbReference type="AlphaFoldDB" id="A0A917QE56"/>
<dbReference type="PRINTS" id="PR00368">
    <property type="entry name" value="FADPNR"/>
</dbReference>
<dbReference type="PANTHER" id="PTHR43557:SF2">
    <property type="entry name" value="RIESKE DOMAIN-CONTAINING PROTEIN-RELATED"/>
    <property type="match status" value="1"/>
</dbReference>
<name>A0A917QE56_9HYPH</name>
<keyword evidence="2" id="KW-0285">Flavoprotein</keyword>
<dbReference type="GO" id="GO:0046872">
    <property type="term" value="F:metal ion binding"/>
    <property type="evidence" value="ECO:0007669"/>
    <property type="project" value="UniProtKB-KW"/>
</dbReference>
<protein>
    <submittedName>
        <fullName evidence="10">Pyridine nucleotide-disulfide oxidoreductase</fullName>
    </submittedName>
</protein>
<dbReference type="GO" id="GO:0051537">
    <property type="term" value="F:2 iron, 2 sulfur cluster binding"/>
    <property type="evidence" value="ECO:0007669"/>
    <property type="project" value="UniProtKB-KW"/>
</dbReference>
<dbReference type="Proteomes" id="UP000600449">
    <property type="component" value="Unassembled WGS sequence"/>
</dbReference>
<dbReference type="InterPro" id="IPR016156">
    <property type="entry name" value="FAD/NAD-linked_Rdtase_dimer_sf"/>
</dbReference>
<dbReference type="PANTHER" id="PTHR43557">
    <property type="entry name" value="APOPTOSIS-INDUCING FACTOR 1"/>
    <property type="match status" value="1"/>
</dbReference>
<dbReference type="EMBL" id="BMMF01000012">
    <property type="protein sequence ID" value="GGK46409.1"/>
    <property type="molecule type" value="Genomic_DNA"/>
</dbReference>
<evidence type="ECO:0000256" key="8">
    <source>
        <dbReference type="ARBA" id="ARBA00023014"/>
    </source>
</evidence>
<dbReference type="SUPFAM" id="SSF51905">
    <property type="entry name" value="FAD/NAD(P)-binding domain"/>
    <property type="match status" value="2"/>
</dbReference>
<organism evidence="10 11">
    <name type="scientific">Salinarimonas ramus</name>
    <dbReference type="NCBI Taxonomy" id="690164"/>
    <lineage>
        <taxon>Bacteria</taxon>
        <taxon>Pseudomonadati</taxon>
        <taxon>Pseudomonadota</taxon>
        <taxon>Alphaproteobacteria</taxon>
        <taxon>Hyphomicrobiales</taxon>
        <taxon>Salinarimonadaceae</taxon>
        <taxon>Salinarimonas</taxon>
    </lineage>
</organism>
<dbReference type="CDD" id="cd03478">
    <property type="entry name" value="Rieske_AIFL_N"/>
    <property type="match status" value="1"/>
</dbReference>
<dbReference type="InterPro" id="IPR036188">
    <property type="entry name" value="FAD/NAD-bd_sf"/>
</dbReference>
<evidence type="ECO:0000256" key="5">
    <source>
        <dbReference type="ARBA" id="ARBA00022827"/>
    </source>
</evidence>
<accession>A0A917QE56</accession>
<feature type="domain" description="Rieske" evidence="9">
    <location>
        <begin position="15"/>
        <end position="110"/>
    </location>
</feature>
<dbReference type="PROSITE" id="PS51296">
    <property type="entry name" value="RIESKE"/>
    <property type="match status" value="1"/>
</dbReference>
<dbReference type="InterPro" id="IPR050446">
    <property type="entry name" value="FAD-oxidoreductase/Apoptosis"/>
</dbReference>
<gene>
    <name evidence="10" type="ORF">GCM10011322_36860</name>
</gene>
<evidence type="ECO:0000259" key="9">
    <source>
        <dbReference type="PROSITE" id="PS51296"/>
    </source>
</evidence>
<keyword evidence="7" id="KW-0408">Iron</keyword>
<dbReference type="InterPro" id="IPR017941">
    <property type="entry name" value="Rieske_2Fe-2S"/>
</dbReference>
<keyword evidence="11" id="KW-1185">Reference proteome</keyword>
<dbReference type="InterPro" id="IPR028202">
    <property type="entry name" value="Reductase_C"/>
</dbReference>
<evidence type="ECO:0000256" key="1">
    <source>
        <dbReference type="ARBA" id="ARBA00001974"/>
    </source>
</evidence>
<evidence type="ECO:0000256" key="4">
    <source>
        <dbReference type="ARBA" id="ARBA00022723"/>
    </source>
</evidence>
<evidence type="ECO:0000256" key="6">
    <source>
        <dbReference type="ARBA" id="ARBA00023002"/>
    </source>
</evidence>
<dbReference type="RefSeq" id="WP_188914734.1">
    <property type="nucleotide sequence ID" value="NZ_BMMF01000012.1"/>
</dbReference>
<dbReference type="PRINTS" id="PR00411">
    <property type="entry name" value="PNDRDTASEI"/>
</dbReference>
<reference evidence="10 11" key="1">
    <citation type="journal article" date="2014" name="Int. J. Syst. Evol. Microbiol.">
        <title>Complete genome sequence of Corynebacterium casei LMG S-19264T (=DSM 44701T), isolated from a smear-ripened cheese.</title>
        <authorList>
            <consortium name="US DOE Joint Genome Institute (JGI-PGF)"/>
            <person name="Walter F."/>
            <person name="Albersmeier A."/>
            <person name="Kalinowski J."/>
            <person name="Ruckert C."/>
        </authorList>
    </citation>
    <scope>NUCLEOTIDE SEQUENCE [LARGE SCALE GENOMIC DNA]</scope>
    <source>
        <strain evidence="10 11">CGMCC 1.9161</strain>
    </source>
</reference>
<comment type="caution">
    <text evidence="10">The sequence shown here is derived from an EMBL/GenBank/DDBJ whole genome shotgun (WGS) entry which is preliminary data.</text>
</comment>
<keyword evidence="8" id="KW-0411">Iron-sulfur</keyword>
<dbReference type="InterPro" id="IPR023753">
    <property type="entry name" value="FAD/NAD-binding_dom"/>
</dbReference>
<sequence length="503" mass="52891">MTESHANFPTDADLDAGVPIDAFEDGTTLSGEVGGTRVLLARRGSEFLAVGASCTHLGGPLAKGLVSDDTVRCPWHHACFSLRTGRAIEAPAFDALPRYETEVVDGRVFVRDEIAPDTGRGIAEGEDRIVIVGGGAAGFAAADLLRREGHAGPVVILSEDADPPYDRTMLSKAFLQGAKGADDLALADPDGLAGIEIRTATRVEAIEPQEKRVRLADGSTLGYSTLLLATGGEPRRPDFPGADHEAVRVLRSLEDARGVVARLSEGAKVVVMGASFIGMEAAAALAKRGCAVTVVAPQEKPMAMVFGEAFSDMLRALHEENGVTFRLGRKVGAYEDATAILDDGARLPADLVLVGIGVTPRTALAEAAGLAVGDGVEVDATMCTSDPHVYAAGDIAAFPDPQTGERIRVEHWVVAQRQGQTAALAMMGRVAAYDDPPFFWTKQYDLSVRYVGHAPSDATMEVEGDPAARDALVRIAAEDEVRAVATAGRDRAALEASEAMRRG</sequence>
<comment type="cofactor">
    <cofactor evidence="1">
        <name>FAD</name>
        <dbReference type="ChEBI" id="CHEBI:57692"/>
    </cofactor>
</comment>
<keyword evidence="6" id="KW-0560">Oxidoreductase</keyword>
<dbReference type="SUPFAM" id="SSF50022">
    <property type="entry name" value="ISP domain"/>
    <property type="match status" value="1"/>
</dbReference>
<dbReference type="Gene3D" id="3.30.390.30">
    <property type="match status" value="1"/>
</dbReference>
<dbReference type="InterPro" id="IPR036922">
    <property type="entry name" value="Rieske_2Fe-2S_sf"/>
</dbReference>
<keyword evidence="3" id="KW-0001">2Fe-2S</keyword>
<evidence type="ECO:0000313" key="11">
    <source>
        <dbReference type="Proteomes" id="UP000600449"/>
    </source>
</evidence>
<evidence type="ECO:0000256" key="2">
    <source>
        <dbReference type="ARBA" id="ARBA00022630"/>
    </source>
</evidence>